<evidence type="ECO:0000313" key="1">
    <source>
        <dbReference type="EMBL" id="MED6266516.1"/>
    </source>
</evidence>
<organism evidence="1 2">
    <name type="scientific">Characodon lateralis</name>
    <dbReference type="NCBI Taxonomy" id="208331"/>
    <lineage>
        <taxon>Eukaryota</taxon>
        <taxon>Metazoa</taxon>
        <taxon>Chordata</taxon>
        <taxon>Craniata</taxon>
        <taxon>Vertebrata</taxon>
        <taxon>Euteleostomi</taxon>
        <taxon>Actinopterygii</taxon>
        <taxon>Neopterygii</taxon>
        <taxon>Teleostei</taxon>
        <taxon>Neoteleostei</taxon>
        <taxon>Acanthomorphata</taxon>
        <taxon>Ovalentaria</taxon>
        <taxon>Atherinomorphae</taxon>
        <taxon>Cyprinodontiformes</taxon>
        <taxon>Goodeidae</taxon>
        <taxon>Characodon</taxon>
    </lineage>
</organism>
<comment type="caution">
    <text evidence="1">The sequence shown here is derived from an EMBL/GenBank/DDBJ whole genome shotgun (WGS) entry which is preliminary data.</text>
</comment>
<proteinExistence type="predicted"/>
<keyword evidence="2" id="KW-1185">Reference proteome</keyword>
<dbReference type="EMBL" id="JAHUTJ010008319">
    <property type="protein sequence ID" value="MED6266516.1"/>
    <property type="molecule type" value="Genomic_DNA"/>
</dbReference>
<protein>
    <submittedName>
        <fullName evidence="1">Uncharacterized protein</fullName>
    </submittedName>
</protein>
<dbReference type="Proteomes" id="UP001352852">
    <property type="component" value="Unassembled WGS sequence"/>
</dbReference>
<gene>
    <name evidence="1" type="ORF">CHARACLAT_002907</name>
</gene>
<evidence type="ECO:0000313" key="2">
    <source>
        <dbReference type="Proteomes" id="UP001352852"/>
    </source>
</evidence>
<name>A0ABU7CUS8_9TELE</name>
<accession>A0ABU7CUS8</accession>
<sequence length="69" mass="7417">MVLIGGSAIRAEDLIPHPPPPPASTAVRTMKLLKTENRKMEYERAMRLNCLSSADSEQLHGGSNAGGRS</sequence>
<reference evidence="1 2" key="1">
    <citation type="submission" date="2021-06" db="EMBL/GenBank/DDBJ databases">
        <authorList>
            <person name="Palmer J.M."/>
        </authorList>
    </citation>
    <scope>NUCLEOTIDE SEQUENCE [LARGE SCALE GENOMIC DNA]</scope>
    <source>
        <strain evidence="1 2">CL_MEX2019</strain>
        <tissue evidence="1">Muscle</tissue>
    </source>
</reference>